<dbReference type="InterPro" id="IPR009100">
    <property type="entry name" value="AcylCoA_DH/oxidase_NM_dom_sf"/>
</dbReference>
<evidence type="ECO:0000259" key="1">
    <source>
        <dbReference type="Pfam" id="PF02771"/>
    </source>
</evidence>
<dbReference type="InterPro" id="IPR046373">
    <property type="entry name" value="Acyl-CoA_Oxase/DH_mid-dom_sf"/>
</dbReference>
<name>A0ABR8XJN2_9BACL</name>
<dbReference type="Proteomes" id="UP000600565">
    <property type="component" value="Unassembled WGS sequence"/>
</dbReference>
<dbReference type="EMBL" id="JACSPW010000002">
    <property type="protein sequence ID" value="MBD8032148.1"/>
    <property type="molecule type" value="Genomic_DNA"/>
</dbReference>
<dbReference type="PANTHER" id="PTHR43884:SF12">
    <property type="entry name" value="ISOVALERYL-COA DEHYDROGENASE, MITOCHONDRIAL-RELATED"/>
    <property type="match status" value="1"/>
</dbReference>
<organism evidence="2 3">
    <name type="scientific">Solibacillus merdavium</name>
    <dbReference type="NCBI Taxonomy" id="2762218"/>
    <lineage>
        <taxon>Bacteria</taxon>
        <taxon>Bacillati</taxon>
        <taxon>Bacillota</taxon>
        <taxon>Bacilli</taxon>
        <taxon>Bacillales</taxon>
        <taxon>Caryophanaceae</taxon>
        <taxon>Solibacillus</taxon>
    </lineage>
</organism>
<dbReference type="SUPFAM" id="SSF56645">
    <property type="entry name" value="Acyl-CoA dehydrogenase NM domain-like"/>
    <property type="match status" value="1"/>
</dbReference>
<dbReference type="Gene3D" id="2.40.110.10">
    <property type="entry name" value="Butyryl-CoA Dehydrogenase, subunit A, domain 2"/>
    <property type="match status" value="1"/>
</dbReference>
<dbReference type="PANTHER" id="PTHR43884">
    <property type="entry name" value="ACYL-COA DEHYDROGENASE"/>
    <property type="match status" value="1"/>
</dbReference>
<feature type="domain" description="Acyl-CoA dehydrogenase/oxidase N-terminal" evidence="1">
    <location>
        <begin position="8"/>
        <end position="104"/>
    </location>
</feature>
<accession>A0ABR8XJN2</accession>
<evidence type="ECO:0000313" key="3">
    <source>
        <dbReference type="Proteomes" id="UP000600565"/>
    </source>
</evidence>
<dbReference type="InterPro" id="IPR013786">
    <property type="entry name" value="AcylCoA_DH/ox_N"/>
</dbReference>
<sequence length="347" mass="38111">MALNKQLLAQIIEDKLKPLVKKVDEQAHYAESYILALGEGGFFQSANKDQSSLLVDEATVVRETAKVCMTTAFCVWCHLAALTYLRNSDNAYLKNEVLPQLENGRKLGATGLSNAMKYYSGLEKLHLTAEKTEEGYIINGTLPAVSNLGKRHYFGAIATIDTREVMVLVSTDASGLEMTERLGFIGVNGSATYTCKFENVLIPNDFVISEDAKAFCDIIRPTFIYYQVPLGAGVIAAAADGIEKVKAKQNGCNDFLKVQATELRSHHERIEAELTQLANNLTLKDVVNTRLQAVHDTLAAVQANMIHNGAAGYVAGSVPSRKLREAYFFANLTPTVRHLEKIKSNFT</sequence>
<dbReference type="Gene3D" id="1.10.540.10">
    <property type="entry name" value="Acyl-CoA dehydrogenase/oxidase, N-terminal domain"/>
    <property type="match status" value="1"/>
</dbReference>
<proteinExistence type="predicted"/>
<gene>
    <name evidence="2" type="ORF">H9632_03635</name>
</gene>
<evidence type="ECO:0000313" key="2">
    <source>
        <dbReference type="EMBL" id="MBD8032148.1"/>
    </source>
</evidence>
<dbReference type="Pfam" id="PF02771">
    <property type="entry name" value="Acyl-CoA_dh_N"/>
    <property type="match status" value="1"/>
</dbReference>
<keyword evidence="3" id="KW-1185">Reference proteome</keyword>
<reference evidence="2 3" key="1">
    <citation type="submission" date="2020-08" db="EMBL/GenBank/DDBJ databases">
        <title>A Genomic Blueprint of the Chicken Gut Microbiome.</title>
        <authorList>
            <person name="Gilroy R."/>
            <person name="Ravi A."/>
            <person name="Getino M."/>
            <person name="Pursley I."/>
            <person name="Horton D.L."/>
            <person name="Alikhan N.-F."/>
            <person name="Baker D."/>
            <person name="Gharbi K."/>
            <person name="Hall N."/>
            <person name="Watson M."/>
            <person name="Adriaenssens E.M."/>
            <person name="Foster-Nyarko E."/>
            <person name="Jarju S."/>
            <person name="Secka A."/>
            <person name="Antonio M."/>
            <person name="Oren A."/>
            <person name="Chaudhuri R."/>
            <person name="La Ragione R.M."/>
            <person name="Hildebrand F."/>
            <person name="Pallen M.J."/>
        </authorList>
    </citation>
    <scope>NUCLEOTIDE SEQUENCE [LARGE SCALE GENOMIC DNA]</scope>
    <source>
        <strain evidence="2 3">Sa1YVA6</strain>
    </source>
</reference>
<comment type="caution">
    <text evidence="2">The sequence shown here is derived from an EMBL/GenBank/DDBJ whole genome shotgun (WGS) entry which is preliminary data.</text>
</comment>
<dbReference type="RefSeq" id="WP_191702755.1">
    <property type="nucleotide sequence ID" value="NZ_JACSPW010000002.1"/>
</dbReference>
<dbReference type="InterPro" id="IPR037069">
    <property type="entry name" value="AcylCoA_DH/ox_N_sf"/>
</dbReference>
<protein>
    <submittedName>
        <fullName evidence="2">Acyl-CoA/acyl-ACP dehydrogenase</fullName>
    </submittedName>
</protein>